<feature type="region of interest" description="Disordered" evidence="4">
    <location>
        <begin position="554"/>
        <end position="584"/>
    </location>
</feature>
<evidence type="ECO:0000313" key="7">
    <source>
        <dbReference type="Proteomes" id="UP001375240"/>
    </source>
</evidence>
<feature type="compositionally biased region" description="Low complexity" evidence="4">
    <location>
        <begin position="562"/>
        <end position="577"/>
    </location>
</feature>
<dbReference type="GO" id="GO:0016787">
    <property type="term" value="F:hydrolase activity"/>
    <property type="evidence" value="ECO:0007669"/>
    <property type="project" value="UniProtKB-KW"/>
</dbReference>
<evidence type="ECO:0000256" key="3">
    <source>
        <dbReference type="RuleBase" id="RU361235"/>
    </source>
</evidence>
<sequence>MKFLFQIASKSFLFFFITSLLPTVAARILETKIPAGRVQGDLCSDNEDSPSQFLGIPYAVPPVGERRWKAPERYNGTFSSGTLNATKFAPVCYQFSAANGSVMDPPPYSEDCLYLNVWVPSSANSGSTELPVKVWIHGGANTGGSIENPLYNGCDLAGAGAIVVNIAYRLGPLGFLALETAGITGNFGIQDILLGLQWVQDNIAAFGGDRRKVLLFGQSAGAWNSFIVSTLASAQDLMRAVALESGGGIDLQGNSSAQQAGAQFAARANCGVTDADCLRDLDPETLRDILWEPDQASLRTLSITRPALQPFVDGTIIPQQPSQVGVQVPAVFSTMSQEGTSFVLDAVHDPNTTDPSRYEDMLSTELGPLVDDVYARYPLSSFSSQPYPEFSRAAQIVTDWQWRCPAYRGLVRAGGKGIPVWTYFFDLLPSCPYTRMSADEAALLGPTHAFDIPFVFAHTSRLPRPNGTCDFDATEVRISQTLVDTWTELALTGNASTASFPWPEFSNDTWMGVYIGDEGAVVRSLQANFSICDFWDQIEVVLLEAANKNATNTTSEIPANPTITGTAAGTAGSTETTKPNGGGKARGTAFGVVCTIAYIAVSVLLEVML</sequence>
<keyword evidence="2 3" id="KW-0378">Hydrolase</keyword>
<reference evidence="6 7" key="1">
    <citation type="submission" date="2019-10" db="EMBL/GenBank/DDBJ databases">
        <authorList>
            <person name="Palmer J.M."/>
        </authorList>
    </citation>
    <scope>NUCLEOTIDE SEQUENCE [LARGE SCALE GENOMIC DNA]</scope>
    <source>
        <strain evidence="6 7">TWF696</strain>
    </source>
</reference>
<dbReference type="Pfam" id="PF00135">
    <property type="entry name" value="COesterase"/>
    <property type="match status" value="1"/>
</dbReference>
<evidence type="ECO:0000256" key="4">
    <source>
        <dbReference type="SAM" id="MobiDB-lite"/>
    </source>
</evidence>
<comment type="caution">
    <text evidence="6">The sequence shown here is derived from an EMBL/GenBank/DDBJ whole genome shotgun (WGS) entry which is preliminary data.</text>
</comment>
<dbReference type="AlphaFoldDB" id="A0AAV9UPZ6"/>
<feature type="chain" id="PRO_5043111190" description="Carboxylic ester hydrolase" evidence="3">
    <location>
        <begin position="27"/>
        <end position="609"/>
    </location>
</feature>
<proteinExistence type="inferred from homology"/>
<dbReference type="Proteomes" id="UP001375240">
    <property type="component" value="Unassembled WGS sequence"/>
</dbReference>
<dbReference type="InterPro" id="IPR019826">
    <property type="entry name" value="Carboxylesterase_B_AS"/>
</dbReference>
<evidence type="ECO:0000256" key="1">
    <source>
        <dbReference type="ARBA" id="ARBA00005964"/>
    </source>
</evidence>
<dbReference type="InterPro" id="IPR050309">
    <property type="entry name" value="Type-B_Carboxylest/Lipase"/>
</dbReference>
<keyword evidence="7" id="KW-1185">Reference proteome</keyword>
<dbReference type="InterPro" id="IPR029058">
    <property type="entry name" value="AB_hydrolase_fold"/>
</dbReference>
<dbReference type="EC" id="3.1.1.-" evidence="3"/>
<dbReference type="PROSITE" id="PS00941">
    <property type="entry name" value="CARBOXYLESTERASE_B_2"/>
    <property type="match status" value="1"/>
</dbReference>
<protein>
    <recommendedName>
        <fullName evidence="3">Carboxylic ester hydrolase</fullName>
        <ecNumber evidence="3">3.1.1.-</ecNumber>
    </recommendedName>
</protein>
<dbReference type="InterPro" id="IPR019819">
    <property type="entry name" value="Carboxylesterase_B_CS"/>
</dbReference>
<feature type="domain" description="Carboxylesterase type B" evidence="5">
    <location>
        <begin position="32"/>
        <end position="519"/>
    </location>
</feature>
<dbReference type="SUPFAM" id="SSF53474">
    <property type="entry name" value="alpha/beta-Hydrolases"/>
    <property type="match status" value="1"/>
</dbReference>
<name>A0AAV9UPZ6_9PEZI</name>
<evidence type="ECO:0000259" key="5">
    <source>
        <dbReference type="Pfam" id="PF00135"/>
    </source>
</evidence>
<dbReference type="InterPro" id="IPR002018">
    <property type="entry name" value="CarbesteraseB"/>
</dbReference>
<accession>A0AAV9UPZ6</accession>
<comment type="similarity">
    <text evidence="1 3">Belongs to the type-B carboxylesterase/lipase family.</text>
</comment>
<evidence type="ECO:0000256" key="2">
    <source>
        <dbReference type="ARBA" id="ARBA00022801"/>
    </source>
</evidence>
<organism evidence="6 7">
    <name type="scientific">Orbilia brochopaga</name>
    <dbReference type="NCBI Taxonomy" id="3140254"/>
    <lineage>
        <taxon>Eukaryota</taxon>
        <taxon>Fungi</taxon>
        <taxon>Dikarya</taxon>
        <taxon>Ascomycota</taxon>
        <taxon>Pezizomycotina</taxon>
        <taxon>Orbiliomycetes</taxon>
        <taxon>Orbiliales</taxon>
        <taxon>Orbiliaceae</taxon>
        <taxon>Orbilia</taxon>
    </lineage>
</organism>
<feature type="signal peptide" evidence="3">
    <location>
        <begin position="1"/>
        <end position="26"/>
    </location>
</feature>
<evidence type="ECO:0000313" key="6">
    <source>
        <dbReference type="EMBL" id="KAK6344260.1"/>
    </source>
</evidence>
<dbReference type="PROSITE" id="PS00122">
    <property type="entry name" value="CARBOXYLESTERASE_B_1"/>
    <property type="match status" value="1"/>
</dbReference>
<keyword evidence="3" id="KW-0732">Signal</keyword>
<dbReference type="Gene3D" id="3.40.50.1820">
    <property type="entry name" value="alpha/beta hydrolase"/>
    <property type="match status" value="1"/>
</dbReference>
<dbReference type="EMBL" id="JAVHNQ010000006">
    <property type="protein sequence ID" value="KAK6344260.1"/>
    <property type="molecule type" value="Genomic_DNA"/>
</dbReference>
<gene>
    <name evidence="6" type="ORF">TWF696_007902</name>
</gene>
<dbReference type="PANTHER" id="PTHR11559">
    <property type="entry name" value="CARBOXYLESTERASE"/>
    <property type="match status" value="1"/>
</dbReference>